<reference evidence="5 6" key="1">
    <citation type="submission" date="2022-05" db="EMBL/GenBank/DDBJ databases">
        <authorList>
            <consortium name="Genoscope - CEA"/>
            <person name="William W."/>
        </authorList>
    </citation>
    <scope>NUCLEOTIDE SEQUENCE [LARGE SCALE GENOMIC DNA]</scope>
</reference>
<evidence type="ECO:0000256" key="3">
    <source>
        <dbReference type="ARBA" id="ARBA00022801"/>
    </source>
</evidence>
<evidence type="ECO:0000256" key="2">
    <source>
        <dbReference type="ARBA" id="ARBA00022723"/>
    </source>
</evidence>
<comment type="caution">
    <text evidence="5">The sequence shown here is derived from an EMBL/GenBank/DDBJ whole genome shotgun (WGS) entry which is preliminary data.</text>
</comment>
<accession>A0AAU9XA33</accession>
<gene>
    <name evidence="5" type="ORF">PMEA_00019932</name>
</gene>
<dbReference type="GO" id="GO:0008253">
    <property type="term" value="F:5'-nucleotidase activity"/>
    <property type="evidence" value="ECO:0007669"/>
    <property type="project" value="TreeGrafter"/>
</dbReference>
<organism evidence="5 6">
    <name type="scientific">Pocillopora meandrina</name>
    <dbReference type="NCBI Taxonomy" id="46732"/>
    <lineage>
        <taxon>Eukaryota</taxon>
        <taxon>Metazoa</taxon>
        <taxon>Cnidaria</taxon>
        <taxon>Anthozoa</taxon>
        <taxon>Hexacorallia</taxon>
        <taxon>Scleractinia</taxon>
        <taxon>Astrocoeniina</taxon>
        <taxon>Pocilloporidae</taxon>
        <taxon>Pocillopora</taxon>
    </lineage>
</organism>
<evidence type="ECO:0000256" key="4">
    <source>
        <dbReference type="ARBA" id="ARBA00022842"/>
    </source>
</evidence>
<keyword evidence="2" id="KW-0479">Metal-binding</keyword>
<evidence type="ECO:0000256" key="1">
    <source>
        <dbReference type="ARBA" id="ARBA00009589"/>
    </source>
</evidence>
<dbReference type="Pfam" id="PF05761">
    <property type="entry name" value="5_nucleotid"/>
    <property type="match status" value="1"/>
</dbReference>
<dbReference type="InterPro" id="IPR036412">
    <property type="entry name" value="HAD-like_sf"/>
</dbReference>
<protein>
    <recommendedName>
        <fullName evidence="7">5'-nucleotidase domain-containing protein 1</fullName>
    </recommendedName>
</protein>
<evidence type="ECO:0000313" key="5">
    <source>
        <dbReference type="EMBL" id="CAH3142086.1"/>
    </source>
</evidence>
<keyword evidence="6" id="KW-1185">Reference proteome</keyword>
<proteinExistence type="inferred from homology"/>
<name>A0AAU9XA33_9CNID</name>
<dbReference type="PANTHER" id="PTHR12103:SF38">
    <property type="entry name" value="5'-NUCLEOTIDASE DOMAIN-CONTAINING PROTEIN 1"/>
    <property type="match status" value="1"/>
</dbReference>
<dbReference type="InterPro" id="IPR023214">
    <property type="entry name" value="HAD_sf"/>
</dbReference>
<dbReference type="EMBL" id="CALNXJ010000036">
    <property type="protein sequence ID" value="CAH3142086.1"/>
    <property type="molecule type" value="Genomic_DNA"/>
</dbReference>
<dbReference type="Proteomes" id="UP001159428">
    <property type="component" value="Unassembled WGS sequence"/>
</dbReference>
<evidence type="ECO:0008006" key="7">
    <source>
        <dbReference type="Google" id="ProtNLM"/>
    </source>
</evidence>
<keyword evidence="3" id="KW-0378">Hydrolase</keyword>
<dbReference type="SUPFAM" id="SSF56784">
    <property type="entry name" value="HAD-like"/>
    <property type="match status" value="1"/>
</dbReference>
<dbReference type="Gene3D" id="3.40.50.1000">
    <property type="entry name" value="HAD superfamily/HAD-like"/>
    <property type="match status" value="1"/>
</dbReference>
<dbReference type="NCBIfam" id="TIGR02244">
    <property type="entry name" value="HAD-IG-Ncltidse"/>
    <property type="match status" value="1"/>
</dbReference>
<evidence type="ECO:0000313" key="6">
    <source>
        <dbReference type="Proteomes" id="UP001159428"/>
    </source>
</evidence>
<sequence>MAYGAQCVRLHAFATSKNTTRSLNMARLRDYDCIGFDLDHTFIQYRLDNLYPMIYSCFAQVLVKERGYDCSLLEDDFEDFKDFCLKGLVLDTKKGNILKLGVDGFILRASHGTQQLTRKEITDCYGEQCIWPKFNILKENPIQHSNVFRVFENYFDLPVLVICARIVDITDKKFGKPEGYNFWPDIIFSLRKIFNPSSFNIDKKEQYFYNLKRNISKFVKPSPEKIINWIKSMKETKQTVFLLTNSDIDYTNLLMNYAVGKHWPEMFDMVVCAAGKPGFFKSEEPLIKFHELDGEKEVGPVQELQENKMYSKGNHKDLTIFLQKQTDLDMPKVLYFGDSIRSDLYPSVVFGDWNVVTVLEEMESEGMVTCQDQQDCLEDGPKSKKARLSVQDIEIESCKEEVLLSKQWGSFFVHADTCQDKIIDCKLDGDHDLVKTSGRKQINTFWGDLIQKYSTFVIPRLDFITELSPDHAFEAFSLSKGGFYPGSPKSLHL</sequence>
<dbReference type="PANTHER" id="PTHR12103">
    <property type="entry name" value="5'-NUCLEOTIDASE DOMAIN-CONTAINING"/>
    <property type="match status" value="1"/>
</dbReference>
<dbReference type="InterPro" id="IPR008380">
    <property type="entry name" value="HAD-SF_hydro_IG_5-nucl"/>
</dbReference>
<dbReference type="GO" id="GO:0046872">
    <property type="term" value="F:metal ion binding"/>
    <property type="evidence" value="ECO:0007669"/>
    <property type="project" value="UniProtKB-KW"/>
</dbReference>
<dbReference type="AlphaFoldDB" id="A0AAU9XA33"/>
<comment type="similarity">
    <text evidence="1">Belongs to the 5'(3')-deoxyribonucleotidase family.</text>
</comment>
<keyword evidence="4" id="KW-0460">Magnesium</keyword>